<comment type="caution">
    <text evidence="1">The sequence shown here is derived from an EMBL/GenBank/DDBJ whole genome shotgun (WGS) entry which is preliminary data.</text>
</comment>
<protein>
    <submittedName>
        <fullName evidence="1">Uncharacterized protein</fullName>
    </submittedName>
</protein>
<dbReference type="Proteomes" id="UP000640335">
    <property type="component" value="Unassembled WGS sequence"/>
</dbReference>
<evidence type="ECO:0000313" key="1">
    <source>
        <dbReference type="EMBL" id="MBD7916290.1"/>
    </source>
</evidence>
<proteinExistence type="predicted"/>
<name>A0ABR8Q7E0_9CLOT</name>
<sequence length="118" mass="14107">MGKKRLVEVEILNKVYKAIEIHLKIIEKNTIILENYNKMKELSDSINYLEEALVLLKPPTYIYKELKKEAYINYKNEKNKLEEMIKKNLSDIEIDEQKRLVSTRLRLYLAYKGVTKIE</sequence>
<reference evidence="1 2" key="1">
    <citation type="submission" date="2020-08" db="EMBL/GenBank/DDBJ databases">
        <title>A Genomic Blueprint of the Chicken Gut Microbiome.</title>
        <authorList>
            <person name="Gilroy R."/>
            <person name="Ravi A."/>
            <person name="Getino M."/>
            <person name="Pursley I."/>
            <person name="Horton D.L."/>
            <person name="Alikhan N.-F."/>
            <person name="Baker D."/>
            <person name="Gharbi K."/>
            <person name="Hall N."/>
            <person name="Watson M."/>
            <person name="Adriaenssens E.M."/>
            <person name="Foster-Nyarko E."/>
            <person name="Jarju S."/>
            <person name="Secka A."/>
            <person name="Antonio M."/>
            <person name="Oren A."/>
            <person name="Chaudhuri R."/>
            <person name="La Ragione R.M."/>
            <person name="Hildebrand F."/>
            <person name="Pallen M.J."/>
        </authorList>
    </citation>
    <scope>NUCLEOTIDE SEQUENCE [LARGE SCALE GENOMIC DNA]</scope>
    <source>
        <strain evidence="1 2">Sa3CUN1</strain>
    </source>
</reference>
<dbReference type="EMBL" id="JACSQZ010000071">
    <property type="protein sequence ID" value="MBD7916290.1"/>
    <property type="molecule type" value="Genomic_DNA"/>
</dbReference>
<accession>A0ABR8Q7E0</accession>
<organism evidence="1 2">
    <name type="scientific">Clostridium gallinarum</name>
    <dbReference type="NCBI Taxonomy" id="2762246"/>
    <lineage>
        <taxon>Bacteria</taxon>
        <taxon>Bacillati</taxon>
        <taxon>Bacillota</taxon>
        <taxon>Clostridia</taxon>
        <taxon>Eubacteriales</taxon>
        <taxon>Clostridiaceae</taxon>
        <taxon>Clostridium</taxon>
    </lineage>
</organism>
<gene>
    <name evidence="1" type="ORF">H9660_14175</name>
</gene>
<evidence type="ECO:0000313" key="2">
    <source>
        <dbReference type="Proteomes" id="UP000640335"/>
    </source>
</evidence>
<keyword evidence="2" id="KW-1185">Reference proteome</keyword>
<dbReference type="RefSeq" id="WP_191751033.1">
    <property type="nucleotide sequence ID" value="NZ_JACSQZ010000071.1"/>
</dbReference>